<gene>
    <name evidence="2" type="ORF">ACFSOX_14995</name>
</gene>
<dbReference type="RefSeq" id="WP_378478618.1">
    <property type="nucleotide sequence ID" value="NZ_JBHUIW010000017.1"/>
</dbReference>
<protein>
    <submittedName>
        <fullName evidence="2">Uncharacterized protein</fullName>
    </submittedName>
</protein>
<proteinExistence type="predicted"/>
<organism evidence="2 3">
    <name type="scientific">Rhodoplanes azumiensis</name>
    <dbReference type="NCBI Taxonomy" id="1897628"/>
    <lineage>
        <taxon>Bacteria</taxon>
        <taxon>Pseudomonadati</taxon>
        <taxon>Pseudomonadota</taxon>
        <taxon>Alphaproteobacteria</taxon>
        <taxon>Hyphomicrobiales</taxon>
        <taxon>Nitrobacteraceae</taxon>
        <taxon>Rhodoplanes</taxon>
    </lineage>
</organism>
<evidence type="ECO:0000313" key="2">
    <source>
        <dbReference type="EMBL" id="MFD2183462.1"/>
    </source>
</evidence>
<feature type="region of interest" description="Disordered" evidence="1">
    <location>
        <begin position="115"/>
        <end position="144"/>
    </location>
</feature>
<feature type="region of interest" description="Disordered" evidence="1">
    <location>
        <begin position="46"/>
        <end position="66"/>
    </location>
</feature>
<accession>A0ABW5AM15</accession>
<name>A0ABW5AM15_9BRAD</name>
<keyword evidence="3" id="KW-1185">Reference proteome</keyword>
<evidence type="ECO:0000313" key="3">
    <source>
        <dbReference type="Proteomes" id="UP001597314"/>
    </source>
</evidence>
<dbReference type="Proteomes" id="UP001597314">
    <property type="component" value="Unassembled WGS sequence"/>
</dbReference>
<sequence length="214" mass="22872">MAGYGNPKNYLKLSLVSCAARHPSGSTARCGRFDILSKTTGRRVRNAVVDSETDAPAPADDPGKDGRLVDGFHVGLGHDEFDRIARGRTHRLDFDPVVPADPFGPVDVATPYDLVPDHGIDRGPCGGPRRPGGRDGRRPRPVVGRPAIGVTRAIGAVAVGTVRDGVLRSVGRTAARPHRHRPHRDERARSVSALVVEADPWADIGTVTQTRPKA</sequence>
<reference evidence="3" key="1">
    <citation type="journal article" date="2019" name="Int. J. Syst. Evol. Microbiol.">
        <title>The Global Catalogue of Microorganisms (GCM) 10K type strain sequencing project: providing services to taxonomists for standard genome sequencing and annotation.</title>
        <authorList>
            <consortium name="The Broad Institute Genomics Platform"/>
            <consortium name="The Broad Institute Genome Sequencing Center for Infectious Disease"/>
            <person name="Wu L."/>
            <person name="Ma J."/>
        </authorList>
    </citation>
    <scope>NUCLEOTIDE SEQUENCE [LARGE SCALE GENOMIC DNA]</scope>
    <source>
        <strain evidence="3">CGMCC 1.6774</strain>
    </source>
</reference>
<comment type="caution">
    <text evidence="2">The sequence shown here is derived from an EMBL/GenBank/DDBJ whole genome shotgun (WGS) entry which is preliminary data.</text>
</comment>
<evidence type="ECO:0000256" key="1">
    <source>
        <dbReference type="SAM" id="MobiDB-lite"/>
    </source>
</evidence>
<dbReference type="EMBL" id="JBHUIW010000017">
    <property type="protein sequence ID" value="MFD2183462.1"/>
    <property type="molecule type" value="Genomic_DNA"/>
</dbReference>